<name>G9AE61_SINF1</name>
<accession>G9AE61</accession>
<gene>
    <name evidence="2" type="ordered locus">SFHH103_04877</name>
</gene>
<feature type="transmembrane region" description="Helical" evidence="1">
    <location>
        <begin position="20"/>
        <end position="39"/>
    </location>
</feature>
<dbReference type="KEGG" id="sfh:SFHH103_04877"/>
<dbReference type="EMBL" id="HE616899">
    <property type="protein sequence ID" value="CCE99343.1"/>
    <property type="molecule type" value="Genomic_DNA"/>
</dbReference>
<evidence type="ECO:0000313" key="3">
    <source>
        <dbReference type="Proteomes" id="UP000007735"/>
    </source>
</evidence>
<keyword evidence="2" id="KW-0614">Plasmid</keyword>
<dbReference type="HOGENOM" id="CLU_3295462_0_0_5"/>
<geneLocation type="plasmid" evidence="2 3">
    <name>pSfHH103e</name>
</geneLocation>
<dbReference type="PATRIC" id="fig|380.5.peg.4421"/>
<keyword evidence="1" id="KW-0472">Membrane</keyword>
<protein>
    <submittedName>
        <fullName evidence="2">ABC transporter permease</fullName>
    </submittedName>
</protein>
<dbReference type="AlphaFoldDB" id="G9AE61"/>
<organism evidence="2 3">
    <name type="scientific">Sinorhizobium fredii (strain HH103)</name>
    <dbReference type="NCBI Taxonomy" id="1117943"/>
    <lineage>
        <taxon>Bacteria</taxon>
        <taxon>Pseudomonadati</taxon>
        <taxon>Pseudomonadota</taxon>
        <taxon>Alphaproteobacteria</taxon>
        <taxon>Hyphomicrobiales</taxon>
        <taxon>Rhizobiaceae</taxon>
        <taxon>Sinorhizobium/Ensifer group</taxon>
        <taxon>Sinorhizobium</taxon>
    </lineage>
</organism>
<sequence length="40" mass="4374">MGMEKLLATRHALLAKISKAIEALTGLILVIIAVLEIFLR</sequence>
<dbReference type="Proteomes" id="UP000007735">
    <property type="component" value="Plasmid pSfHH103e"/>
</dbReference>
<reference evidence="2 3" key="1">
    <citation type="journal article" date="2012" name="J. Bacteriol.">
        <title>Genome sequence of the soybean symbiont Sinorhizobium fredii HH103.</title>
        <authorList>
            <person name="Weidner S."/>
            <person name="Becker A."/>
            <person name="Bonilla I."/>
            <person name="Jaenicke S."/>
            <person name="Lloret J."/>
            <person name="Margaret I."/>
            <person name="Puhler A."/>
            <person name="Ruiz-Sainz J.E."/>
            <person name="Schneiker-Bekel S."/>
            <person name="Szczepanowski R."/>
            <person name="Vinardell J.M."/>
            <person name="Zehner S."/>
            <person name="Gottfert M."/>
        </authorList>
    </citation>
    <scope>NUCLEOTIDE SEQUENCE [LARGE SCALE GENOMIC DNA]</scope>
    <source>
        <strain evidence="2 3">HH103</strain>
        <plasmid evidence="3">pSfHH103e</plasmid>
    </source>
</reference>
<evidence type="ECO:0000256" key="1">
    <source>
        <dbReference type="SAM" id="Phobius"/>
    </source>
</evidence>
<keyword evidence="1" id="KW-1133">Transmembrane helix</keyword>
<evidence type="ECO:0000313" key="2">
    <source>
        <dbReference type="EMBL" id="CCE99343.1"/>
    </source>
</evidence>
<keyword evidence="1" id="KW-0812">Transmembrane</keyword>
<proteinExistence type="predicted"/>